<organism evidence="1 2">
    <name type="scientific">Pyropia yezoensis</name>
    <name type="common">Susabi-nori</name>
    <name type="synonym">Porphyra yezoensis</name>
    <dbReference type="NCBI Taxonomy" id="2788"/>
    <lineage>
        <taxon>Eukaryota</taxon>
        <taxon>Rhodophyta</taxon>
        <taxon>Bangiophyceae</taxon>
        <taxon>Bangiales</taxon>
        <taxon>Bangiaceae</taxon>
        <taxon>Pyropia</taxon>
    </lineage>
</organism>
<comment type="caution">
    <text evidence="1">The sequence shown here is derived from an EMBL/GenBank/DDBJ whole genome shotgun (WGS) entry which is preliminary data.</text>
</comment>
<gene>
    <name evidence="1" type="ORF">I4F81_000754</name>
</gene>
<evidence type="ECO:0000313" key="1">
    <source>
        <dbReference type="EMBL" id="KAK1858142.1"/>
    </source>
</evidence>
<protein>
    <submittedName>
        <fullName evidence="1">Uncharacterized protein</fullName>
    </submittedName>
</protein>
<evidence type="ECO:0000313" key="2">
    <source>
        <dbReference type="Proteomes" id="UP000798662"/>
    </source>
</evidence>
<proteinExistence type="predicted"/>
<keyword evidence="2" id="KW-1185">Reference proteome</keyword>
<name>A0ACC3BK05_PYRYE</name>
<accession>A0ACC3BK05</accession>
<dbReference type="Proteomes" id="UP000798662">
    <property type="component" value="Chromosome 1"/>
</dbReference>
<dbReference type="EMBL" id="CM020618">
    <property type="protein sequence ID" value="KAK1858142.1"/>
    <property type="molecule type" value="Genomic_DNA"/>
</dbReference>
<reference evidence="1" key="1">
    <citation type="submission" date="2019-11" db="EMBL/GenBank/DDBJ databases">
        <title>Nori genome reveals adaptations in red seaweeds to the harsh intertidal environment.</title>
        <authorList>
            <person name="Wang D."/>
            <person name="Mao Y."/>
        </authorList>
    </citation>
    <scope>NUCLEOTIDE SEQUENCE</scope>
    <source>
        <tissue evidence="1">Gametophyte</tissue>
    </source>
</reference>
<sequence>MERCRCVRAGLPCEKYCGCARTRWTAGGALAGTPYATGGTPAAGPSPAGGCEETAGSKMCRNRIFCDCAPPARAVHGLGVYATERAPADAFVGEYVGELVTDDEAEIRGKMYDALRVSYLYDATETVVIDSTRAGSRVKFVNHSAARANLYPRSVRISGELRIGLFASRQIEPGQELFFDYGYSLDGWRG</sequence>